<feature type="compositionally biased region" description="Polar residues" evidence="1">
    <location>
        <begin position="1"/>
        <end position="14"/>
    </location>
</feature>
<accession>A0A0E9TWH1</accession>
<reference evidence="2" key="1">
    <citation type="submission" date="2014-11" db="EMBL/GenBank/DDBJ databases">
        <authorList>
            <person name="Amaro Gonzalez C."/>
        </authorList>
    </citation>
    <scope>NUCLEOTIDE SEQUENCE</scope>
</reference>
<protein>
    <submittedName>
        <fullName evidence="2">Uncharacterized protein</fullName>
    </submittedName>
</protein>
<organism evidence="2">
    <name type="scientific">Anguilla anguilla</name>
    <name type="common">European freshwater eel</name>
    <name type="synonym">Muraena anguilla</name>
    <dbReference type="NCBI Taxonomy" id="7936"/>
    <lineage>
        <taxon>Eukaryota</taxon>
        <taxon>Metazoa</taxon>
        <taxon>Chordata</taxon>
        <taxon>Craniata</taxon>
        <taxon>Vertebrata</taxon>
        <taxon>Euteleostomi</taxon>
        <taxon>Actinopterygii</taxon>
        <taxon>Neopterygii</taxon>
        <taxon>Teleostei</taxon>
        <taxon>Anguilliformes</taxon>
        <taxon>Anguillidae</taxon>
        <taxon>Anguilla</taxon>
    </lineage>
</organism>
<dbReference type="EMBL" id="GBXM01050775">
    <property type="protein sequence ID" value="JAH57802.1"/>
    <property type="molecule type" value="Transcribed_RNA"/>
</dbReference>
<proteinExistence type="predicted"/>
<sequence length="24" mass="2661">MTSSMQHSGFSSATAELDADRFKR</sequence>
<reference evidence="2" key="2">
    <citation type="journal article" date="2015" name="Fish Shellfish Immunol.">
        <title>Early steps in the European eel (Anguilla anguilla)-Vibrio vulnificus interaction in the gills: Role of the RtxA13 toxin.</title>
        <authorList>
            <person name="Callol A."/>
            <person name="Pajuelo D."/>
            <person name="Ebbesson L."/>
            <person name="Teles M."/>
            <person name="MacKenzie S."/>
            <person name="Amaro C."/>
        </authorList>
    </citation>
    <scope>NUCLEOTIDE SEQUENCE</scope>
</reference>
<name>A0A0E9TWH1_ANGAN</name>
<feature type="region of interest" description="Disordered" evidence="1">
    <location>
        <begin position="1"/>
        <end position="24"/>
    </location>
</feature>
<evidence type="ECO:0000256" key="1">
    <source>
        <dbReference type="SAM" id="MobiDB-lite"/>
    </source>
</evidence>
<evidence type="ECO:0000313" key="2">
    <source>
        <dbReference type="EMBL" id="JAH57802.1"/>
    </source>
</evidence>
<dbReference type="AlphaFoldDB" id="A0A0E9TWH1"/>